<accession>A0A380NJ93</accession>
<feature type="transmembrane region" description="Helical" evidence="1">
    <location>
        <begin position="15"/>
        <end position="34"/>
    </location>
</feature>
<dbReference type="RefSeq" id="WP_115309925.1">
    <property type="nucleotide sequence ID" value="NZ_UHIO01000001.1"/>
</dbReference>
<sequence>MKWLRNDLHMYERGFFTYIALILGTILLLFWSAIGETMHTIVGMTHDEVALTTMNYYAEGIIGCLLRTYSEKGDFMPTGREVTYEQTEQGIVTYILTRPTAFNEKGDFRVTYRNRITGQQVRYYVVFKESDEARLSDFWQDTNGSKSSVGRKKITVERVSRIQ</sequence>
<keyword evidence="1" id="KW-0812">Transmembrane</keyword>
<reference evidence="2 3" key="1">
    <citation type="submission" date="2018-06" db="EMBL/GenBank/DDBJ databases">
        <authorList>
            <consortium name="Pathogen Informatics"/>
            <person name="Doyle S."/>
        </authorList>
    </citation>
    <scope>NUCLEOTIDE SEQUENCE [LARGE SCALE GENOMIC DNA]</scope>
    <source>
        <strain evidence="2 3">NCTC12020</strain>
    </source>
</reference>
<name>A0A380NJ93_9FIRM</name>
<dbReference type="AlphaFoldDB" id="A0A380NJ93"/>
<dbReference type="OrthoDB" id="1630341at2"/>
<dbReference type="EMBL" id="UHIO01000001">
    <property type="protein sequence ID" value="SUP41874.1"/>
    <property type="molecule type" value="Genomic_DNA"/>
</dbReference>
<evidence type="ECO:0000313" key="3">
    <source>
        <dbReference type="Proteomes" id="UP000255367"/>
    </source>
</evidence>
<proteinExistence type="predicted"/>
<keyword evidence="1" id="KW-0472">Membrane</keyword>
<gene>
    <name evidence="2" type="ORF">NCTC12020_00697</name>
</gene>
<evidence type="ECO:0000313" key="2">
    <source>
        <dbReference type="EMBL" id="SUP41874.1"/>
    </source>
</evidence>
<organism evidence="2 3">
    <name type="scientific">Veillonella criceti</name>
    <dbReference type="NCBI Taxonomy" id="103891"/>
    <lineage>
        <taxon>Bacteria</taxon>
        <taxon>Bacillati</taxon>
        <taxon>Bacillota</taxon>
        <taxon>Negativicutes</taxon>
        <taxon>Veillonellales</taxon>
        <taxon>Veillonellaceae</taxon>
        <taxon>Veillonella</taxon>
    </lineage>
</organism>
<keyword evidence="3" id="KW-1185">Reference proteome</keyword>
<evidence type="ECO:0000256" key="1">
    <source>
        <dbReference type="SAM" id="Phobius"/>
    </source>
</evidence>
<keyword evidence="1" id="KW-1133">Transmembrane helix</keyword>
<dbReference type="Proteomes" id="UP000255367">
    <property type="component" value="Unassembled WGS sequence"/>
</dbReference>
<protein>
    <submittedName>
        <fullName evidence="2">Uncharacterized protein</fullName>
    </submittedName>
</protein>